<organism evidence="1 2">
    <name type="scientific">Paenimyroides ceti</name>
    <dbReference type="NCBI Taxonomy" id="395087"/>
    <lineage>
        <taxon>Bacteria</taxon>
        <taxon>Pseudomonadati</taxon>
        <taxon>Bacteroidota</taxon>
        <taxon>Flavobacteriia</taxon>
        <taxon>Flavobacteriales</taxon>
        <taxon>Flavobacteriaceae</taxon>
        <taxon>Paenimyroides</taxon>
    </lineage>
</organism>
<gene>
    <name evidence="1" type="ORF">QW060_00475</name>
</gene>
<keyword evidence="2" id="KW-1185">Reference proteome</keyword>
<evidence type="ECO:0000313" key="1">
    <source>
        <dbReference type="EMBL" id="MDN3705607.1"/>
    </source>
</evidence>
<dbReference type="Proteomes" id="UP001242368">
    <property type="component" value="Unassembled WGS sequence"/>
</dbReference>
<dbReference type="EMBL" id="JAUFQU010000001">
    <property type="protein sequence ID" value="MDN3705607.1"/>
    <property type="molecule type" value="Genomic_DNA"/>
</dbReference>
<comment type="caution">
    <text evidence="1">The sequence shown here is derived from an EMBL/GenBank/DDBJ whole genome shotgun (WGS) entry which is preliminary data.</text>
</comment>
<evidence type="ECO:0000313" key="2">
    <source>
        <dbReference type="Proteomes" id="UP001242368"/>
    </source>
</evidence>
<sequence length="197" mass="23067">MNTYHYPLNLKFKVTTLANDFVVTDAQNRTVSYVRQKMFKFVDEVDIYSDETKSSQTHKIKANKWIDFSAAYAITNHKQENLGKVARKGWASIWKSKYEIFDAHDQHKFVIRERNAWVKVIDSMFGEIPLIGVLSGYVFNPKYDVKDLNNQVLFTLSKKPSFFGRKFELTKTTAKELPEDLILLSLKMMLILERRRG</sequence>
<accession>A0ABT8CQU5</accession>
<dbReference type="RefSeq" id="WP_290361770.1">
    <property type="nucleotide sequence ID" value="NZ_JAUFQU010000001.1"/>
</dbReference>
<reference evidence="2" key="1">
    <citation type="journal article" date="2019" name="Int. J. Syst. Evol. Microbiol.">
        <title>The Global Catalogue of Microorganisms (GCM) 10K type strain sequencing project: providing services to taxonomists for standard genome sequencing and annotation.</title>
        <authorList>
            <consortium name="The Broad Institute Genomics Platform"/>
            <consortium name="The Broad Institute Genome Sequencing Center for Infectious Disease"/>
            <person name="Wu L."/>
            <person name="Ma J."/>
        </authorList>
    </citation>
    <scope>NUCLEOTIDE SEQUENCE [LARGE SCALE GENOMIC DNA]</scope>
    <source>
        <strain evidence="2">CECT 7184</strain>
    </source>
</reference>
<name>A0ABT8CQU5_9FLAO</name>
<proteinExistence type="predicted"/>
<protein>
    <submittedName>
        <fullName evidence="1">Uncharacterized protein</fullName>
    </submittedName>
</protein>